<name>A0A378JS84_9GAMM</name>
<dbReference type="RefSeq" id="WP_058523505.1">
    <property type="nucleotide sequence ID" value="NZ_CAAAHV010000033.1"/>
</dbReference>
<protein>
    <submittedName>
        <fullName evidence="7 8">Conjugal transfer protein TrbI</fullName>
    </submittedName>
</protein>
<evidence type="ECO:0000256" key="5">
    <source>
        <dbReference type="ARBA" id="ARBA00023136"/>
    </source>
</evidence>
<reference evidence="8 10" key="2">
    <citation type="submission" date="2018-06" db="EMBL/GenBank/DDBJ databases">
        <authorList>
            <consortium name="Pathogen Informatics"/>
            <person name="Doyle S."/>
        </authorList>
    </citation>
    <scope>NUCLEOTIDE SEQUENCE [LARGE SCALE GENOMIC DNA]</scope>
    <source>
        <strain evidence="8 10">NCTC12437</strain>
    </source>
</reference>
<dbReference type="Proteomes" id="UP000054735">
    <property type="component" value="Unassembled WGS sequence"/>
</dbReference>
<comment type="similarity">
    <text evidence="2">Belongs to the TrbI/VirB10 family.</text>
</comment>
<evidence type="ECO:0000313" key="10">
    <source>
        <dbReference type="Proteomes" id="UP000255066"/>
    </source>
</evidence>
<dbReference type="Proteomes" id="UP000255066">
    <property type="component" value="Unassembled WGS sequence"/>
</dbReference>
<comment type="subcellular location">
    <subcellularLocation>
        <location evidence="1">Membrane</location>
        <topology evidence="1">Single-pass membrane protein</topology>
    </subcellularLocation>
</comment>
<dbReference type="OrthoDB" id="9766860at2"/>
<keyword evidence="9" id="KW-1185">Reference proteome</keyword>
<evidence type="ECO:0000313" key="8">
    <source>
        <dbReference type="EMBL" id="STX60840.1"/>
    </source>
</evidence>
<keyword evidence="4 6" id="KW-1133">Transmembrane helix</keyword>
<dbReference type="Gene3D" id="2.40.128.260">
    <property type="entry name" value="Type IV secretion system, VirB10/TraB/TrbI"/>
    <property type="match status" value="1"/>
</dbReference>
<keyword evidence="5 6" id="KW-0472">Membrane</keyword>
<evidence type="ECO:0000256" key="3">
    <source>
        <dbReference type="ARBA" id="ARBA00022692"/>
    </source>
</evidence>
<dbReference type="GO" id="GO:0016020">
    <property type="term" value="C:membrane"/>
    <property type="evidence" value="ECO:0007669"/>
    <property type="project" value="UniProtKB-SubCell"/>
</dbReference>
<dbReference type="InterPro" id="IPR042217">
    <property type="entry name" value="T4SS_VirB10/TrbI"/>
</dbReference>
<evidence type="ECO:0000256" key="1">
    <source>
        <dbReference type="ARBA" id="ARBA00004167"/>
    </source>
</evidence>
<organism evidence="8 10">
    <name type="scientific">Legionella birminghamensis</name>
    <dbReference type="NCBI Taxonomy" id="28083"/>
    <lineage>
        <taxon>Bacteria</taxon>
        <taxon>Pseudomonadati</taxon>
        <taxon>Pseudomonadota</taxon>
        <taxon>Gammaproteobacteria</taxon>
        <taxon>Legionellales</taxon>
        <taxon>Legionellaceae</taxon>
        <taxon>Legionella</taxon>
    </lineage>
</organism>
<sequence>MSEGKDLLSADTSPDQLNSAGVKRVNNRPLLIGIGIVTVFVLLIVMVTVKRANAQNHVASFVNTRETAGQSSISLAKEVVGKQSPGIIPSTVQTIQTTQTVSLPVAIVDDSDSPPKPYQDERIPDAEIERIRQDKTQQFEEAVKARTLIALDKDSLGAPAKEGISERELISPSLPSQESLVVLQAGQPSRNALPKTLGGSENEARWALNASLSNPSTPYELRTGSVIPGVMISGVRSELPGQIIGQVSESVYDTATGRNLLIPQGTKLFGLYSSEVAYGQDTLLVAWQRLTFPDGRVLDIGSMPGTDSAGMAGFRDQVDHHYLRIFGSAMLMSGIVGGITYSQSLNHANNGAYSQPTAGSVLSQALGQQLGEVTAQLIAKNLNIAPDIKIGSGYEFNIIVTKDLVFKKPYRVFDY</sequence>
<accession>A0A378JS84</accession>
<gene>
    <name evidence="8" type="primary">trbI</name>
    <name evidence="7" type="synonym">trbI_2</name>
    <name evidence="7" type="ORF">Lbir_1440</name>
    <name evidence="8" type="ORF">NCTC12437_03130</name>
</gene>
<dbReference type="InterPro" id="IPR005498">
    <property type="entry name" value="T4SS_VirB10/TraB/TrbI"/>
</dbReference>
<dbReference type="EMBL" id="UGNW01000002">
    <property type="protein sequence ID" value="STX60840.1"/>
    <property type="molecule type" value="Genomic_DNA"/>
</dbReference>
<evidence type="ECO:0000313" key="7">
    <source>
        <dbReference type="EMBL" id="KTC71804.1"/>
    </source>
</evidence>
<proteinExistence type="inferred from homology"/>
<evidence type="ECO:0000256" key="4">
    <source>
        <dbReference type="ARBA" id="ARBA00022989"/>
    </source>
</evidence>
<keyword evidence="3 6" id="KW-0812">Transmembrane</keyword>
<reference evidence="7 9" key="1">
    <citation type="submission" date="2015-11" db="EMBL/GenBank/DDBJ databases">
        <title>Genomic analysis of 38 Legionella species identifies large and diverse effector repertoires.</title>
        <authorList>
            <person name="Burstein D."/>
            <person name="Amaro F."/>
            <person name="Zusman T."/>
            <person name="Lifshitz Z."/>
            <person name="Cohen O."/>
            <person name="Gilbert J.A."/>
            <person name="Pupko T."/>
            <person name="Shuman H.A."/>
            <person name="Segal G."/>
        </authorList>
    </citation>
    <scope>NUCLEOTIDE SEQUENCE [LARGE SCALE GENOMIC DNA]</scope>
    <source>
        <strain evidence="7 9">CDC#1407-AL-14</strain>
    </source>
</reference>
<evidence type="ECO:0000256" key="2">
    <source>
        <dbReference type="ARBA" id="ARBA00010265"/>
    </source>
</evidence>
<dbReference type="Pfam" id="PF03743">
    <property type="entry name" value="TrbI"/>
    <property type="match status" value="1"/>
</dbReference>
<dbReference type="CDD" id="cd16429">
    <property type="entry name" value="VirB10"/>
    <property type="match status" value="1"/>
</dbReference>
<dbReference type="STRING" id="28083.Lbir_1440"/>
<evidence type="ECO:0000256" key="6">
    <source>
        <dbReference type="SAM" id="Phobius"/>
    </source>
</evidence>
<dbReference type="EMBL" id="LNXT01000018">
    <property type="protein sequence ID" value="KTC71804.1"/>
    <property type="molecule type" value="Genomic_DNA"/>
</dbReference>
<dbReference type="AlphaFoldDB" id="A0A378JS84"/>
<feature type="transmembrane region" description="Helical" evidence="6">
    <location>
        <begin position="30"/>
        <end position="49"/>
    </location>
</feature>
<evidence type="ECO:0000313" key="9">
    <source>
        <dbReference type="Proteomes" id="UP000054735"/>
    </source>
</evidence>